<evidence type="ECO:0000313" key="3">
    <source>
        <dbReference type="EMBL" id="CRZ13656.1"/>
    </source>
</evidence>
<sequence precursor="true">MRFANTVITIAAACALAAGCGQSTEQAVEKTSARPMITSFPPTPLRQKTLPRLLLSAEQINAAMAAGGMAVTGTASQMSDDSATMAPRECLAVDGAAQAPVYADSGFTHEQEVSLSEPDVLAHYAKQSVVRFADAEQAKAFYNSSVQQWPACKHYTHTQTGTLWDVGPISVKDGVLSTVATQSNARAGHRQQQHRGGCQYLQCQPGRFRCQDRQADLRTDRCTAYRFVGVRRRSAPRHRALGVFSLADCAAGARQEPMPDDQGITRGGLYGMGFQH</sequence>
<evidence type="ECO:0000313" key="4">
    <source>
        <dbReference type="Proteomes" id="UP000199147"/>
    </source>
</evidence>
<evidence type="ECO:0000256" key="1">
    <source>
        <dbReference type="SAM" id="SignalP"/>
    </source>
</evidence>
<proteinExistence type="predicted"/>
<reference evidence="4" key="1">
    <citation type="submission" date="2015-07" db="EMBL/GenBank/DDBJ databases">
        <authorList>
            <person name="Urmite Genomes"/>
        </authorList>
    </citation>
    <scope>NUCLEOTIDE SEQUENCE [LARGE SCALE GENOMIC DNA]</scope>
    <source>
        <strain evidence="4">type strain: ATCC 49404</strain>
    </source>
</reference>
<feature type="domain" description="PknH-like extracellular" evidence="2">
    <location>
        <begin position="47"/>
        <end position="190"/>
    </location>
</feature>
<name>A0A0H5RIS5_9MYCO</name>
<feature type="signal peptide" evidence="1">
    <location>
        <begin position="1"/>
        <end position="17"/>
    </location>
</feature>
<evidence type="ECO:0000259" key="2">
    <source>
        <dbReference type="Pfam" id="PF14032"/>
    </source>
</evidence>
<organism evidence="3 4">
    <name type="scientific">Mycolicibacterium neworleansense</name>
    <dbReference type="NCBI Taxonomy" id="146018"/>
    <lineage>
        <taxon>Bacteria</taxon>
        <taxon>Bacillati</taxon>
        <taxon>Actinomycetota</taxon>
        <taxon>Actinomycetes</taxon>
        <taxon>Mycobacteriales</taxon>
        <taxon>Mycobacteriaceae</taxon>
        <taxon>Mycolicibacterium</taxon>
    </lineage>
</organism>
<protein>
    <submittedName>
        <fullName evidence="3">Putative lipoprotein LppH</fullName>
    </submittedName>
</protein>
<dbReference type="InterPro" id="IPR038232">
    <property type="entry name" value="PknH-like_Extracell_sf"/>
</dbReference>
<dbReference type="Proteomes" id="UP000199147">
    <property type="component" value="Unassembled WGS sequence"/>
</dbReference>
<dbReference type="AlphaFoldDB" id="A0A0H5RIS5"/>
<dbReference type="EMBL" id="CWKH01000001">
    <property type="protein sequence ID" value="CRZ13656.1"/>
    <property type="molecule type" value="Genomic_DNA"/>
</dbReference>
<feature type="chain" id="PRO_5038403189" evidence="1">
    <location>
        <begin position="18"/>
        <end position="276"/>
    </location>
</feature>
<keyword evidence="3" id="KW-0449">Lipoprotein</keyword>
<keyword evidence="4" id="KW-1185">Reference proteome</keyword>
<accession>A0A0H5RIS5</accession>
<dbReference type="Pfam" id="PF14032">
    <property type="entry name" value="PknH_C"/>
    <property type="match status" value="1"/>
</dbReference>
<gene>
    <name evidence="3" type="ORF">BN2156_00495</name>
</gene>
<dbReference type="RefSeq" id="WP_407661592.1">
    <property type="nucleotide sequence ID" value="NZ_CWKH01000001.1"/>
</dbReference>
<keyword evidence="1" id="KW-0732">Signal</keyword>
<dbReference type="STRING" id="146018.BN2156_00495"/>
<dbReference type="Gene3D" id="3.40.1000.70">
    <property type="entry name" value="PknH-like extracellular domain"/>
    <property type="match status" value="1"/>
</dbReference>
<dbReference type="PROSITE" id="PS51257">
    <property type="entry name" value="PROKAR_LIPOPROTEIN"/>
    <property type="match status" value="1"/>
</dbReference>
<dbReference type="InterPro" id="IPR026954">
    <property type="entry name" value="PknH-like_Extracell"/>
</dbReference>